<evidence type="ECO:0000256" key="1">
    <source>
        <dbReference type="ARBA" id="ARBA00006484"/>
    </source>
</evidence>
<evidence type="ECO:0000256" key="2">
    <source>
        <dbReference type="ARBA" id="ARBA00023002"/>
    </source>
</evidence>
<accession>F8L9S0</accession>
<evidence type="ECO:0000313" key="3">
    <source>
        <dbReference type="EMBL" id="CCB89615.1"/>
    </source>
</evidence>
<dbReference type="AlphaFoldDB" id="F8L9S0"/>
<organism evidence="3 4">
    <name type="scientific">Simkania negevensis (strain ATCC VR-1471 / DSM 27360 / Z)</name>
    <dbReference type="NCBI Taxonomy" id="331113"/>
    <lineage>
        <taxon>Bacteria</taxon>
        <taxon>Pseudomonadati</taxon>
        <taxon>Chlamydiota</taxon>
        <taxon>Chlamydiia</taxon>
        <taxon>Parachlamydiales</taxon>
        <taxon>Simkaniaceae</taxon>
        <taxon>Simkania</taxon>
    </lineage>
</organism>
<dbReference type="EC" id="1.1.1.62" evidence="3"/>
<dbReference type="RefSeq" id="WP_013944081.1">
    <property type="nucleotide sequence ID" value="NC_015713.1"/>
</dbReference>
<protein>
    <submittedName>
        <fullName evidence="3">Estradiol 17-beta-dehydrogenase 1</fullName>
        <ecNumber evidence="3">1.1.1.62</ecNumber>
    </submittedName>
</protein>
<dbReference type="KEGG" id="sng:SNE_A17380"/>
<keyword evidence="4" id="KW-1185">Reference proteome</keyword>
<dbReference type="PRINTS" id="PR00081">
    <property type="entry name" value="GDHRDH"/>
</dbReference>
<reference evidence="3 4" key="2">
    <citation type="journal article" date="2011" name="Mol. Biol. Evol.">
        <title>Unity in variety--the pan-genome of the Chlamydiae.</title>
        <authorList>
            <person name="Collingro A."/>
            <person name="Tischler P."/>
            <person name="Weinmaier T."/>
            <person name="Penz T."/>
            <person name="Heinz E."/>
            <person name="Brunham R.C."/>
            <person name="Read T.D."/>
            <person name="Bavoil P.M."/>
            <person name="Sachse K."/>
            <person name="Kahane S."/>
            <person name="Friedman M.G."/>
            <person name="Rattei T."/>
            <person name="Myers G.S."/>
            <person name="Horn M."/>
        </authorList>
    </citation>
    <scope>NUCLEOTIDE SEQUENCE [LARGE SCALE GENOMIC DNA]</scope>
    <source>
        <strain evidence="4">ATCC VR-1471 / Z</strain>
    </source>
</reference>
<dbReference type="PANTHER" id="PTHR43391:SF86">
    <property type="entry name" value="SHORT-CHAIN DEHYDROGENASE_REDUCTASE FAMILY PROTEIN"/>
    <property type="match status" value="1"/>
</dbReference>
<dbReference type="GO" id="GO:0005829">
    <property type="term" value="C:cytosol"/>
    <property type="evidence" value="ECO:0007669"/>
    <property type="project" value="TreeGrafter"/>
</dbReference>
<dbReference type="eggNOG" id="COG4221">
    <property type="taxonomic scope" value="Bacteria"/>
</dbReference>
<dbReference type="EMBL" id="FR872582">
    <property type="protein sequence ID" value="CCB89615.1"/>
    <property type="molecule type" value="Genomic_DNA"/>
</dbReference>
<dbReference type="Gene3D" id="3.40.50.720">
    <property type="entry name" value="NAD(P)-binding Rossmann-like Domain"/>
    <property type="match status" value="1"/>
</dbReference>
<comment type="similarity">
    <text evidence="1">Belongs to the short-chain dehydrogenases/reductases (SDR) family.</text>
</comment>
<sequence>MCRRVLITGTSSGIGLAITNQLLAAGHEVWGVARNPQESKHPFFHPCAIDLSDLDALPDKLEPFLEVDALICNVGRGQFGNLEEFSYKQIRSLMDLNFLSHVFLIKKLLPHLKKQKRADIVFIGSEASLAGKQKGTIYCASKFALRGFAQSLREECSRSSLHVSMIQPGMVRTPFYDSLGFEPGEDDSQAILPEDIAEMVELILKMRAGTVCDEIVLSPMKKVVQKKTATIID</sequence>
<dbReference type="InterPro" id="IPR020904">
    <property type="entry name" value="Sc_DH/Rdtase_CS"/>
</dbReference>
<dbReference type="STRING" id="331113.SNE_A17380"/>
<dbReference type="PANTHER" id="PTHR43391">
    <property type="entry name" value="RETINOL DEHYDROGENASE-RELATED"/>
    <property type="match status" value="1"/>
</dbReference>
<gene>
    <name evidence="3" type="primary">hsd17b1</name>
    <name evidence="3" type="ordered locus">SNE_A17380</name>
</gene>
<dbReference type="GO" id="GO:0004303">
    <property type="term" value="F:estradiol 17-beta-dehydrogenase [NAD(P)+] activity"/>
    <property type="evidence" value="ECO:0007669"/>
    <property type="project" value="UniProtKB-EC"/>
</dbReference>
<name>F8L9S0_SIMNZ</name>
<dbReference type="Proteomes" id="UP000000496">
    <property type="component" value="Chromosome gsn.131"/>
</dbReference>
<dbReference type="Pfam" id="PF00106">
    <property type="entry name" value="adh_short"/>
    <property type="match status" value="1"/>
</dbReference>
<evidence type="ECO:0000313" key="4">
    <source>
        <dbReference type="Proteomes" id="UP000000496"/>
    </source>
</evidence>
<reference key="1">
    <citation type="journal article" date="2011" name="Mol. Biol. Evol.">
        <title>Unity in variety -- the pan-genome of the Chlamydiae.</title>
        <authorList>
            <person name="Collingro A."/>
            <person name="Tischler P."/>
            <person name="Weinmaier T."/>
            <person name="Penz T."/>
            <person name="Heinz E."/>
            <person name="Brunham R.C."/>
            <person name="Read T.D."/>
            <person name="Bavoil P.M."/>
            <person name="Sachse K."/>
            <person name="Kahane S."/>
            <person name="Friedman M.G."/>
            <person name="Rattei T."/>
            <person name="Myers G.S.A."/>
            <person name="Horn M."/>
        </authorList>
    </citation>
    <scope>NUCLEOTIDE SEQUENCE</scope>
    <source>
        <strain>Z</strain>
    </source>
</reference>
<keyword evidence="2 3" id="KW-0560">Oxidoreductase</keyword>
<dbReference type="InterPro" id="IPR002347">
    <property type="entry name" value="SDR_fam"/>
</dbReference>
<dbReference type="HOGENOM" id="CLU_010194_2_9_0"/>
<dbReference type="SUPFAM" id="SSF51735">
    <property type="entry name" value="NAD(P)-binding Rossmann-fold domains"/>
    <property type="match status" value="1"/>
</dbReference>
<dbReference type="PROSITE" id="PS00061">
    <property type="entry name" value="ADH_SHORT"/>
    <property type="match status" value="1"/>
</dbReference>
<proteinExistence type="inferred from homology"/>
<dbReference type="InterPro" id="IPR036291">
    <property type="entry name" value="NAD(P)-bd_dom_sf"/>
</dbReference>
<dbReference type="OrthoDB" id="9808814at2"/>